<comment type="caution">
    <text evidence="3">The sequence shown here is derived from an EMBL/GenBank/DDBJ whole genome shotgun (WGS) entry which is preliminary data.</text>
</comment>
<dbReference type="Proteomes" id="UP000004416">
    <property type="component" value="Unassembled WGS sequence"/>
</dbReference>
<proteinExistence type="predicted"/>
<dbReference type="RefSeq" id="WP_005813929.1">
    <property type="nucleotide sequence ID" value="NZ_JH414482.1"/>
</dbReference>
<evidence type="ECO:0000256" key="1">
    <source>
        <dbReference type="PROSITE-ProRule" id="PRU00325"/>
    </source>
</evidence>
<evidence type="ECO:0000313" key="3">
    <source>
        <dbReference type="EMBL" id="EHL05966.1"/>
    </source>
</evidence>
<protein>
    <submittedName>
        <fullName evidence="3">SWIM zinc finger domain protein</fullName>
    </submittedName>
</protein>
<dbReference type="AlphaFoldDB" id="G9XQW4"/>
<name>G9XQW4_DESHA</name>
<evidence type="ECO:0000313" key="4">
    <source>
        <dbReference type="Proteomes" id="UP000004416"/>
    </source>
</evidence>
<keyword evidence="1" id="KW-0863">Zinc-finger</keyword>
<keyword evidence="1" id="KW-0479">Metal-binding</keyword>
<dbReference type="GO" id="GO:0008270">
    <property type="term" value="F:zinc ion binding"/>
    <property type="evidence" value="ECO:0007669"/>
    <property type="project" value="UniProtKB-KW"/>
</dbReference>
<accession>G9XQW4</accession>
<keyword evidence="1" id="KW-0862">Zinc</keyword>
<feature type="domain" description="SWIM-type" evidence="2">
    <location>
        <begin position="62"/>
        <end position="100"/>
    </location>
</feature>
<evidence type="ECO:0000259" key="2">
    <source>
        <dbReference type="PROSITE" id="PS50966"/>
    </source>
</evidence>
<dbReference type="HOGENOM" id="CLU_035128_0_0_9"/>
<sequence length="580" mass="67641">MIEALSEQKEGRRIMNLDSFEHEMEKKILERGYQYYQDGHIRSLKETEAGLYQAEVEGNARYRIYVELAEDNTILASECDCPYDLGEFCKHEAAVYFALRERKSEVQEQQVIPMPKSRQDPQKEAIKKMLEKASQEALADFLLMLAEESEELKTRIELAFGDENDQQEVKRCRKLIQSYIDKNSDRHGFIGYDQMWEALKGTELVLEKSRDVLGKGKAVQAVRLALLVIGEAVDMTQYGDDSDGGIGVAVGDGFEVLDEVREELEDLTETERKEIFALIMEEADNRRYRGWIDCQIDLLRRSAGFIVTPAERERMENCLKKLITASQKDSWTSEYLNENILLIQYELHCRFEGEAQATAFLNRHLNYSKFREIAIHQAMGEGDEARIIQLCLEGEEKDKGYSGLLNRWREHRYQSYIRTGQLDNRRSLALEFVEEGSFQHYQDLKSTYSTDEWSDVYPKLIERLAGKKKDHRGIYAQILVEEQEWERLMQYVFANPRSIDSYYKYLMAEYREEVCRIFQHNIEQAAALANTRSHYRGVCATIRTLQKAGGKKEARDVVQSLLLKYPRRPAFRDELNKLKL</sequence>
<dbReference type="InterPro" id="IPR007527">
    <property type="entry name" value="Znf_SWIM"/>
</dbReference>
<reference evidence="3 4" key="1">
    <citation type="submission" date="2011-08" db="EMBL/GenBank/DDBJ databases">
        <authorList>
            <person name="Weinstock G."/>
            <person name="Sodergren E."/>
            <person name="Clifton S."/>
            <person name="Fulton L."/>
            <person name="Fulton B."/>
            <person name="Courtney L."/>
            <person name="Fronick C."/>
            <person name="Harrison M."/>
            <person name="Strong C."/>
            <person name="Farmer C."/>
            <person name="Delahaunty K."/>
            <person name="Markovic C."/>
            <person name="Hall O."/>
            <person name="Minx P."/>
            <person name="Tomlinson C."/>
            <person name="Mitreva M."/>
            <person name="Hou S."/>
            <person name="Chen J."/>
            <person name="Wollam A."/>
            <person name="Pepin K.H."/>
            <person name="Johnson M."/>
            <person name="Bhonagiri V."/>
            <person name="Zhang X."/>
            <person name="Suruliraj S."/>
            <person name="Warren W."/>
            <person name="Chinwalla A."/>
            <person name="Mardis E.R."/>
            <person name="Wilson R.K."/>
        </authorList>
    </citation>
    <scope>NUCLEOTIDE SEQUENCE [LARGE SCALE GENOMIC DNA]</scope>
    <source>
        <strain evidence="3 4">DP7</strain>
    </source>
</reference>
<dbReference type="EMBL" id="AFZX01000090">
    <property type="protein sequence ID" value="EHL05966.1"/>
    <property type="molecule type" value="Genomic_DNA"/>
</dbReference>
<gene>
    <name evidence="3" type="ORF">HMPREF0322_03362</name>
</gene>
<dbReference type="PROSITE" id="PS50966">
    <property type="entry name" value="ZF_SWIM"/>
    <property type="match status" value="1"/>
</dbReference>
<dbReference type="PATRIC" id="fig|537010.4.peg.3138"/>
<organism evidence="3 4">
    <name type="scientific">Desulfitobacterium hafniense DP7</name>
    <dbReference type="NCBI Taxonomy" id="537010"/>
    <lineage>
        <taxon>Bacteria</taxon>
        <taxon>Bacillati</taxon>
        <taxon>Bacillota</taxon>
        <taxon>Clostridia</taxon>
        <taxon>Eubacteriales</taxon>
        <taxon>Desulfitobacteriaceae</taxon>
        <taxon>Desulfitobacterium</taxon>
    </lineage>
</organism>